<dbReference type="Pfam" id="PF00982">
    <property type="entry name" value="Glyco_transf_20"/>
    <property type="match status" value="1"/>
</dbReference>
<accession>A0AA35J7F8</accession>
<dbReference type="InterPro" id="IPR001830">
    <property type="entry name" value="Glyco_trans_20"/>
</dbReference>
<protein>
    <submittedName>
        <fullName evidence="1">Uncharacterized protein</fullName>
    </submittedName>
</protein>
<dbReference type="CDD" id="cd03788">
    <property type="entry name" value="GT20_TPS"/>
    <property type="match status" value="1"/>
</dbReference>
<dbReference type="GO" id="GO:0003825">
    <property type="term" value="F:alpha,alpha-trehalose-phosphate synthase (UDP-forming) activity"/>
    <property type="evidence" value="ECO:0007669"/>
    <property type="project" value="TreeGrafter"/>
</dbReference>
<dbReference type="Pfam" id="PF02358">
    <property type="entry name" value="Trehalose_PPase"/>
    <property type="match status" value="1"/>
</dbReference>
<evidence type="ECO:0000313" key="1">
    <source>
        <dbReference type="EMBL" id="CAI4048831.1"/>
    </source>
</evidence>
<dbReference type="Gene3D" id="3.40.50.2000">
    <property type="entry name" value="Glycogen Phosphorylase B"/>
    <property type="match status" value="2"/>
</dbReference>
<sequence>MTIIVASLFLPYTPQFEADVTNSDTAKLVESSMIKMDCNNQELGNNKQERSSSVTSANSHYIGLPQEPQINGEPLPRTTVGSPVTAVNYRNEMEMLSSEQFLEELTANATHAANSGIPQSNKPASSTSTAQRPSVEEFFSAPSARVCSPAQEASASSISAGHATSSHHNDLSSNLMKSPNLLFDSHPSRARSSSKSAVITPVSKSVPDVDPAVVDVAKVREEFQQQASLPSMKRVSGSAAADSSSGSAGSNLRYSEKFHDNFIEDTDSEDDIDSDLETDATKKYNVPKFGGYSNNAKLRASLMRNSYELFKHLPWTIVDSDKGNGSLKNAVNIAVAEKTVKEPVSWIGTMGIPTDEIPHEVCHEISKKLEKDFNSYSVVTDDITFKGAYKNYAKQILWPTLHYQIPDNPNSKAFEDHSWDYYQKVNQKFADRIVSVYRPGDTIWIHDYHLMLVPQMVREKLPKAKIGFFLHVSFPSSEVFRCLANRERILEGIIGANFVGFQTKEYKRHFLQTCNRLLAADVSNDEVKYHCKIVSVMYAPIGIDYYHLTSQLRNNSVLEWRQLIKERWHNKKLIVCRDQFDRIRGLQKKMLAYERFLVENPEYIEKVVLIQICIGKSSDPEYERQIMVVVDRINSLSSNISISQPVVFLHQGLDFAQYLALNCEADAFLVDALREGMNLTCHEFIISSFEKNAPLLLSEFTGSSSVLKEGAILINPWDINLVAQSIKKSLEMSPEEKRRRWKKLFKSVIEHDSDNWIAKCFEYVNNAWESNQETSTVFNLASEKFCADYKASKKHLFIFKISEPPTSRMLSLLSELSSNNIVYVLSSFTKNTFEGLYNGVLNIGLIAENGAYVRVNGSWYNIVEELDWMKEVAKIFDEKVERLPGSYYKIADSMIRFHTENAEDQDRVPTVIGEAITHINTLFDDKDIHAYVHKDIVFVQQTGLALAAVEFLMKFYNSGVNTTDNSRISLSRTSSSMYVGNNKKHFQNRVDFVCISGSTSPIIEPLFKLVKQEVEKNNLKFGYTILYGSSRSTYAKEHINGVNELFTILHGLTAA</sequence>
<name>A0AA35J7F8_SACK1</name>
<dbReference type="InterPro" id="IPR036412">
    <property type="entry name" value="HAD-like_sf"/>
</dbReference>
<organism evidence="1 2">
    <name type="scientific">Saccharomyces kudriavzevii (strain ATCC MYA-4449 / AS 2.2408 / CBS 8840 / NBRC 1802 / NCYC 2889)</name>
    <name type="common">Yeast</name>
    <dbReference type="NCBI Taxonomy" id="226230"/>
    <lineage>
        <taxon>Eukaryota</taxon>
        <taxon>Fungi</taxon>
        <taxon>Dikarya</taxon>
        <taxon>Ascomycota</taxon>
        <taxon>Saccharomycotina</taxon>
        <taxon>Saccharomycetes</taxon>
        <taxon>Saccharomycetales</taxon>
        <taxon>Saccharomycetaceae</taxon>
        <taxon>Saccharomyces</taxon>
    </lineage>
</organism>
<gene>
    <name evidence="1" type="primary">SKDI13G3900</name>
    <name evidence="1" type="ORF">SKDI_13G3900</name>
</gene>
<dbReference type="GO" id="GO:0005946">
    <property type="term" value="C:alpha,alpha-trehalose-phosphate synthase complex (UDP-forming)"/>
    <property type="evidence" value="ECO:0007669"/>
    <property type="project" value="TreeGrafter"/>
</dbReference>
<dbReference type="GO" id="GO:0005829">
    <property type="term" value="C:cytosol"/>
    <property type="evidence" value="ECO:0007669"/>
    <property type="project" value="TreeGrafter"/>
</dbReference>
<dbReference type="SUPFAM" id="SSF56784">
    <property type="entry name" value="HAD-like"/>
    <property type="match status" value="1"/>
</dbReference>
<evidence type="ECO:0000313" key="2">
    <source>
        <dbReference type="Proteomes" id="UP001162087"/>
    </source>
</evidence>
<keyword evidence="2" id="KW-1185">Reference proteome</keyword>
<reference evidence="1" key="1">
    <citation type="submission" date="2022-10" db="EMBL/GenBank/DDBJ databases">
        <authorList>
            <person name="Byrne P K."/>
        </authorList>
    </citation>
    <scope>NUCLEOTIDE SEQUENCE</scope>
    <source>
        <strain evidence="1">IFO1802</strain>
    </source>
</reference>
<dbReference type="PANTHER" id="PTHR10788">
    <property type="entry name" value="TREHALOSE-6-PHOSPHATE SYNTHASE"/>
    <property type="match status" value="1"/>
</dbReference>
<dbReference type="SUPFAM" id="SSF53756">
    <property type="entry name" value="UDP-Glycosyltransferase/glycogen phosphorylase"/>
    <property type="match status" value="1"/>
</dbReference>
<dbReference type="GO" id="GO:0005992">
    <property type="term" value="P:trehalose biosynthetic process"/>
    <property type="evidence" value="ECO:0007669"/>
    <property type="project" value="InterPro"/>
</dbReference>
<dbReference type="InterPro" id="IPR003337">
    <property type="entry name" value="Trehalose_PPase"/>
</dbReference>
<proteinExistence type="predicted"/>
<dbReference type="OrthoDB" id="755951at2759"/>
<dbReference type="EMBL" id="OX365908">
    <property type="protein sequence ID" value="CAI4048831.1"/>
    <property type="molecule type" value="Genomic_DNA"/>
</dbReference>
<dbReference type="GO" id="GO:0004805">
    <property type="term" value="F:trehalose-phosphatase activity"/>
    <property type="evidence" value="ECO:0007669"/>
    <property type="project" value="TreeGrafter"/>
</dbReference>
<dbReference type="Proteomes" id="UP001162087">
    <property type="component" value="Chromosome 13"/>
</dbReference>
<dbReference type="GO" id="GO:0030234">
    <property type="term" value="F:enzyme regulator activity"/>
    <property type="evidence" value="ECO:0007669"/>
    <property type="project" value="UniProtKB-ARBA"/>
</dbReference>
<dbReference type="PANTHER" id="PTHR10788:SF15">
    <property type="entry name" value="TREHALOSE SYNTHASE COMPLEX REGULATORY SUBUNIT TPS3-RELATED"/>
    <property type="match status" value="1"/>
</dbReference>